<organism evidence="2 3">
    <name type="scientific">Tetrabaena socialis</name>
    <dbReference type="NCBI Taxonomy" id="47790"/>
    <lineage>
        <taxon>Eukaryota</taxon>
        <taxon>Viridiplantae</taxon>
        <taxon>Chlorophyta</taxon>
        <taxon>core chlorophytes</taxon>
        <taxon>Chlorophyceae</taxon>
        <taxon>CS clade</taxon>
        <taxon>Chlamydomonadales</taxon>
        <taxon>Tetrabaenaceae</taxon>
        <taxon>Tetrabaena</taxon>
    </lineage>
</organism>
<dbReference type="Proteomes" id="UP000236333">
    <property type="component" value="Unassembled WGS sequence"/>
</dbReference>
<keyword evidence="3" id="KW-1185">Reference proteome</keyword>
<dbReference type="AlphaFoldDB" id="A0A2J7ZXT1"/>
<evidence type="ECO:0000256" key="1">
    <source>
        <dbReference type="SAM" id="MobiDB-lite"/>
    </source>
</evidence>
<evidence type="ECO:0000313" key="3">
    <source>
        <dbReference type="Proteomes" id="UP000236333"/>
    </source>
</evidence>
<sequence length="202" mass="21648">MPWNPAYGNRCLATMDTVVAAAVAGGAGGLSGGSGGSSGCGLVSARAATRVAYTHAITRARPRATSDLKLARLNQYTTSTTRIPRSCCQPRRLGPTSDSHQAEADTGACVQPVAGGRRVTDTDPELPEGFKEIQPRGTWNGRFKWEATRMKTKLVNPPCLSKTFTFGSAPGDREAMLNEVKKWYDAGRPAGPWPKKELGERR</sequence>
<protein>
    <submittedName>
        <fullName evidence="2">Uncharacterized protein</fullName>
    </submittedName>
</protein>
<gene>
    <name evidence="2" type="ORF">TSOC_008703</name>
</gene>
<accession>A0A2J7ZXT1</accession>
<feature type="region of interest" description="Disordered" evidence="1">
    <location>
        <begin position="86"/>
        <end position="105"/>
    </location>
</feature>
<evidence type="ECO:0000313" key="2">
    <source>
        <dbReference type="EMBL" id="PNH05074.1"/>
    </source>
</evidence>
<dbReference type="EMBL" id="PGGS01000337">
    <property type="protein sequence ID" value="PNH05074.1"/>
    <property type="molecule type" value="Genomic_DNA"/>
</dbReference>
<comment type="caution">
    <text evidence="2">The sequence shown here is derived from an EMBL/GenBank/DDBJ whole genome shotgun (WGS) entry which is preliminary data.</text>
</comment>
<name>A0A2J7ZXT1_9CHLO</name>
<reference evidence="2 3" key="1">
    <citation type="journal article" date="2017" name="Mol. Biol. Evol.">
        <title>The 4-celled Tetrabaena socialis nuclear genome reveals the essential components for genetic control of cell number at the origin of multicellularity in the volvocine lineage.</title>
        <authorList>
            <person name="Featherston J."/>
            <person name="Arakaki Y."/>
            <person name="Hanschen E.R."/>
            <person name="Ferris P.J."/>
            <person name="Michod R.E."/>
            <person name="Olson B.J.S.C."/>
            <person name="Nozaki H."/>
            <person name="Durand P.M."/>
        </authorList>
    </citation>
    <scope>NUCLEOTIDE SEQUENCE [LARGE SCALE GENOMIC DNA]</scope>
    <source>
        <strain evidence="2 3">NIES-571</strain>
    </source>
</reference>
<proteinExistence type="predicted"/>